<evidence type="ECO:0000256" key="4">
    <source>
        <dbReference type="ARBA" id="ARBA00022679"/>
    </source>
</evidence>
<dbReference type="AlphaFoldDB" id="A0AAP4BNL6"/>
<dbReference type="Gene3D" id="1.10.357.140">
    <property type="entry name" value="UbiA prenyltransferase"/>
    <property type="match status" value="1"/>
</dbReference>
<comment type="similarity">
    <text evidence="8">Belongs to the MenA family. Type 1 subfamily.</text>
</comment>
<keyword evidence="5 8" id="KW-0812">Transmembrane</keyword>
<evidence type="ECO:0000256" key="1">
    <source>
        <dbReference type="ARBA" id="ARBA00004141"/>
    </source>
</evidence>
<dbReference type="InterPro" id="IPR004657">
    <property type="entry name" value="MenA"/>
</dbReference>
<dbReference type="Proteomes" id="UP001224412">
    <property type="component" value="Unassembled WGS sequence"/>
</dbReference>
<evidence type="ECO:0000256" key="5">
    <source>
        <dbReference type="ARBA" id="ARBA00022692"/>
    </source>
</evidence>
<dbReference type="InterPro" id="IPR000537">
    <property type="entry name" value="UbiA_prenyltransferase"/>
</dbReference>
<keyword evidence="7 8" id="KW-0472">Membrane</keyword>
<dbReference type="NCBIfam" id="TIGR00751">
    <property type="entry name" value="menA"/>
    <property type="match status" value="1"/>
</dbReference>
<dbReference type="PANTHER" id="PTHR13929:SF0">
    <property type="entry name" value="UBIA PRENYLTRANSFERASE DOMAIN-CONTAINING PROTEIN 1"/>
    <property type="match status" value="1"/>
</dbReference>
<dbReference type="CDD" id="cd13962">
    <property type="entry name" value="PT_UbiA_UBIAD1"/>
    <property type="match status" value="1"/>
</dbReference>
<evidence type="ECO:0000256" key="8">
    <source>
        <dbReference type="HAMAP-Rule" id="MF_01937"/>
    </source>
</evidence>
<comment type="subcellular location">
    <subcellularLocation>
        <location evidence="8">Cell membrane</location>
        <topology evidence="8">Multi-pass membrane protein</topology>
    </subcellularLocation>
    <subcellularLocation>
        <location evidence="1">Membrane</location>
        <topology evidence="1">Multi-pass membrane protein</topology>
    </subcellularLocation>
</comment>
<gene>
    <name evidence="8" type="primary">menA</name>
    <name evidence="10" type="ORF">QPX42_00070</name>
</gene>
<dbReference type="PANTHER" id="PTHR13929">
    <property type="entry name" value="1,4-DIHYDROXY-2-NAPHTHOATE OCTAPRENYLTRANSFERASE"/>
    <property type="match status" value="1"/>
</dbReference>
<comment type="caution">
    <text evidence="10">The sequence shown here is derived from an EMBL/GenBank/DDBJ whole genome shotgun (WGS) entry which is preliminary data.</text>
</comment>
<dbReference type="Pfam" id="PF01040">
    <property type="entry name" value="UbiA"/>
    <property type="match status" value="1"/>
</dbReference>
<keyword evidence="3 8" id="KW-1003">Cell membrane</keyword>
<evidence type="ECO:0000256" key="9">
    <source>
        <dbReference type="NCBIfam" id="TIGR00751"/>
    </source>
</evidence>
<dbReference type="RefSeq" id="WP_064834677.1">
    <property type="nucleotide sequence ID" value="NZ_CP100362.1"/>
</dbReference>
<dbReference type="EC" id="2.5.1.74" evidence="8 9"/>
<evidence type="ECO:0000313" key="10">
    <source>
        <dbReference type="EMBL" id="MDK4305962.1"/>
    </source>
</evidence>
<feature type="transmembrane region" description="Helical" evidence="8">
    <location>
        <begin position="228"/>
        <end position="250"/>
    </location>
</feature>
<keyword evidence="4 8" id="KW-0808">Transferase</keyword>
<name>A0AAP4BNL6_9CORY</name>
<feature type="transmembrane region" description="Helical" evidence="8">
    <location>
        <begin position="175"/>
        <end position="193"/>
    </location>
</feature>
<organism evidence="10 11">
    <name type="scientific">Corynebacterium pseudodiphtheriticum</name>
    <dbReference type="NCBI Taxonomy" id="37637"/>
    <lineage>
        <taxon>Bacteria</taxon>
        <taxon>Bacillati</taxon>
        <taxon>Actinomycetota</taxon>
        <taxon>Actinomycetes</taxon>
        <taxon>Mycobacteriales</taxon>
        <taxon>Corynebacteriaceae</taxon>
        <taxon>Corynebacterium</taxon>
    </lineage>
</organism>
<evidence type="ECO:0000256" key="7">
    <source>
        <dbReference type="ARBA" id="ARBA00023136"/>
    </source>
</evidence>
<dbReference type="NCBIfam" id="NF004751">
    <property type="entry name" value="PRK06080.1-3"/>
    <property type="match status" value="1"/>
</dbReference>
<dbReference type="PIRSF" id="PIRSF005355">
    <property type="entry name" value="UBIAD1"/>
    <property type="match status" value="1"/>
</dbReference>
<feature type="transmembrane region" description="Helical" evidence="8">
    <location>
        <begin position="44"/>
        <end position="64"/>
    </location>
</feature>
<protein>
    <recommendedName>
        <fullName evidence="8 9">1,4-dihydroxy-2-naphthoate octaprenyltransferase</fullName>
        <shortName evidence="8">DHNA-octaprenyltransferase</shortName>
        <ecNumber evidence="8 9">2.5.1.74</ecNumber>
    </recommendedName>
</protein>
<feature type="transmembrane region" description="Helical" evidence="8">
    <location>
        <begin position="271"/>
        <end position="295"/>
    </location>
</feature>
<dbReference type="GO" id="GO:0046428">
    <property type="term" value="F:1,4-dihydroxy-2-naphthoate polyprenyltransferase activity"/>
    <property type="evidence" value="ECO:0007669"/>
    <property type="project" value="UniProtKB-UniRule"/>
</dbReference>
<evidence type="ECO:0000256" key="3">
    <source>
        <dbReference type="ARBA" id="ARBA00022475"/>
    </source>
</evidence>
<dbReference type="InterPro" id="IPR044878">
    <property type="entry name" value="UbiA_sf"/>
</dbReference>
<dbReference type="InterPro" id="IPR026046">
    <property type="entry name" value="UBIAD1"/>
</dbReference>
<dbReference type="EMBL" id="JASNVH010000001">
    <property type="protein sequence ID" value="MDK4305962.1"/>
    <property type="molecule type" value="Genomic_DNA"/>
</dbReference>
<dbReference type="GO" id="GO:0042371">
    <property type="term" value="P:vitamin K biosynthetic process"/>
    <property type="evidence" value="ECO:0007669"/>
    <property type="project" value="TreeGrafter"/>
</dbReference>
<dbReference type="GO" id="GO:0009234">
    <property type="term" value="P:menaquinone biosynthetic process"/>
    <property type="evidence" value="ECO:0007669"/>
    <property type="project" value="UniProtKB-UniRule"/>
</dbReference>
<evidence type="ECO:0000313" key="11">
    <source>
        <dbReference type="Proteomes" id="UP001224412"/>
    </source>
</evidence>
<proteinExistence type="inferred from homology"/>
<accession>A0AAP4BNL6</accession>
<sequence length="296" mass="31158">MSATTYSATTRDWIQAARPHTWPNAFAPVLAGTGAALYQNSGKFFPFLLALIVSWALVIGVNYANDYSDGIRGTDDERTGPTRLTASKLARPADVKKAAFISFGVAGVAGLILALLSAWWLILVGAVCLAGAWFYTGGKNPYGYKGLGEVAIFIFFGLIAVLGTEYTQAGAISEVGIGLAISVGAMSSAVNLTNNIRDIATDKPAGKRTLAVILGDSASRKLYTVLLAIPYVVTFLVGILAFPATWIAFVSGYWTLKALHRVNSGARGGQLVTVLALTGRAMALWSGLMFIALALA</sequence>
<feature type="transmembrane region" description="Helical" evidence="8">
    <location>
        <begin position="98"/>
        <end position="122"/>
    </location>
</feature>
<reference evidence="10" key="1">
    <citation type="submission" date="2023-05" db="EMBL/GenBank/DDBJ databases">
        <title>Metabolic capabilities are highly conserved among human nasal-associated Corynebacterium species in pangenomic analyses.</title>
        <authorList>
            <person name="Tran T.H."/>
            <person name="Roberts A.Q."/>
            <person name="Escapa I.F."/>
            <person name="Gao W."/>
            <person name="Conlan S."/>
            <person name="Kong H."/>
            <person name="Segre J.A."/>
            <person name="Kelly M.S."/>
            <person name="Lemon K.P."/>
        </authorList>
    </citation>
    <scope>NUCLEOTIDE SEQUENCE</scope>
    <source>
        <strain evidence="10">KPL2773</strain>
    </source>
</reference>
<dbReference type="HAMAP" id="MF_01937">
    <property type="entry name" value="MenA_1"/>
    <property type="match status" value="1"/>
</dbReference>
<comment type="function">
    <text evidence="8">Conversion of 1,4-dihydroxy-2-naphthoate (DHNA) to demethylmenaquinone (DMK).</text>
</comment>
<evidence type="ECO:0000256" key="6">
    <source>
        <dbReference type="ARBA" id="ARBA00022989"/>
    </source>
</evidence>
<comment type="catalytic activity">
    <reaction evidence="8">
        <text>an all-trans-polyprenyl diphosphate + 1,4-dihydroxy-2-naphthoate + H(+) = a 2-demethylmenaquinol + CO2 + diphosphate</text>
        <dbReference type="Rhea" id="RHEA:26478"/>
        <dbReference type="Rhea" id="RHEA-COMP:9563"/>
        <dbReference type="Rhea" id="RHEA-COMP:9564"/>
        <dbReference type="ChEBI" id="CHEBI:11173"/>
        <dbReference type="ChEBI" id="CHEBI:15378"/>
        <dbReference type="ChEBI" id="CHEBI:16526"/>
        <dbReference type="ChEBI" id="CHEBI:33019"/>
        <dbReference type="ChEBI" id="CHEBI:55437"/>
        <dbReference type="ChEBI" id="CHEBI:58914"/>
        <dbReference type="EC" id="2.5.1.74"/>
    </reaction>
</comment>
<keyword evidence="2 8" id="KW-0474">Menaquinone biosynthesis</keyword>
<feature type="transmembrane region" description="Helical" evidence="8">
    <location>
        <begin position="142"/>
        <end position="163"/>
    </location>
</feature>
<comment type="pathway">
    <text evidence="8">Quinol/quinone metabolism; menaquinone biosynthesis; menaquinol from 1,4-dihydroxy-2-naphthoate: step 1/2.</text>
</comment>
<dbReference type="GO" id="GO:0005886">
    <property type="term" value="C:plasma membrane"/>
    <property type="evidence" value="ECO:0007669"/>
    <property type="project" value="UniProtKB-SubCell"/>
</dbReference>
<keyword evidence="6 8" id="KW-1133">Transmembrane helix</keyword>
<evidence type="ECO:0000256" key="2">
    <source>
        <dbReference type="ARBA" id="ARBA00022428"/>
    </source>
</evidence>